<evidence type="ECO:0000256" key="1">
    <source>
        <dbReference type="SAM" id="Coils"/>
    </source>
</evidence>
<keyword evidence="1" id="KW-0175">Coiled coil</keyword>
<feature type="coiled-coil region" evidence="1">
    <location>
        <begin position="10"/>
        <end position="152"/>
    </location>
</feature>
<dbReference type="Proteomes" id="UP000315689">
    <property type="component" value="Unassembled WGS sequence"/>
</dbReference>
<dbReference type="Pfam" id="PF09903">
    <property type="entry name" value="DUF2130"/>
    <property type="match status" value="1"/>
</dbReference>
<comment type="caution">
    <text evidence="2">The sequence shown here is derived from an EMBL/GenBank/DDBJ whole genome shotgun (WGS) entry which is preliminary data.</text>
</comment>
<reference evidence="2 3" key="1">
    <citation type="submission" date="2017-07" db="EMBL/GenBank/DDBJ databases">
        <title>Mechanisms for carbon and nitrogen cycling indicate functional differentiation within the Candidate Phyla Radiation.</title>
        <authorList>
            <person name="Danczak R.E."/>
            <person name="Johnston M.D."/>
            <person name="Kenah C."/>
            <person name="Slattery M."/>
            <person name="Wrighton K.C."/>
            <person name="Wilkins M.J."/>
        </authorList>
    </citation>
    <scope>NUCLEOTIDE SEQUENCE [LARGE SCALE GENOMIC DNA]</scope>
    <source>
        <strain evidence="2">Licking1014_7</strain>
    </source>
</reference>
<name>A0A554LK18_9BACT</name>
<proteinExistence type="predicted"/>
<evidence type="ECO:0000313" key="3">
    <source>
        <dbReference type="Proteomes" id="UP000315689"/>
    </source>
</evidence>
<evidence type="ECO:0008006" key="4">
    <source>
        <dbReference type="Google" id="ProtNLM"/>
    </source>
</evidence>
<dbReference type="EMBL" id="VMGK01000005">
    <property type="protein sequence ID" value="TSC93226.1"/>
    <property type="molecule type" value="Genomic_DNA"/>
</dbReference>
<organism evidence="2 3">
    <name type="scientific">Candidatus Berkelbacteria bacterium Licking1014_7</name>
    <dbReference type="NCBI Taxonomy" id="2017147"/>
    <lineage>
        <taxon>Bacteria</taxon>
        <taxon>Candidatus Berkelbacteria</taxon>
    </lineage>
</organism>
<accession>A0A554LK18</accession>
<sequence length="375" mass="43748">MINTIKCPYCQKEIELSEALTDQIREEQKQEIEKNFEQKLREKILAEQELKIKDKENEAEELKKRNRELGNQLLELNKSLRLLREKDEERELKSQKQIFDEIEKAKENLAQKINEENRLKNLEKDKQIADLKKVAEELKRKAEQGSEQAQGEILELDLENSLRNVFPQDEILEVKKGVRGADLVQLVKTPMGNIAGKIIWENKRTKNWENKWIDKLRSDQRVEKARFAGLVSMVLPKDAPKEIIPINKVWVTTPKYFIALATFLRNILLEGAKQKAISAQSASTAEELYEYLNSHEFTQQMEAIAESYFGMQEQIIKEKVAFETQWKRREVQLNKMFKSLFNIYGGITGIAGPNFPQIKGLEMLEESKNDKDKLI</sequence>
<gene>
    <name evidence="2" type="ORF">CEN89_236</name>
</gene>
<protein>
    <recommendedName>
        <fullName evidence="4">DUF2130 domain-containing protein</fullName>
    </recommendedName>
</protein>
<evidence type="ECO:0000313" key="2">
    <source>
        <dbReference type="EMBL" id="TSC93226.1"/>
    </source>
</evidence>
<dbReference type="InterPro" id="IPR019219">
    <property type="entry name" value="DUF2130"/>
</dbReference>
<dbReference type="AlphaFoldDB" id="A0A554LK18"/>